<dbReference type="SUPFAM" id="SSF82171">
    <property type="entry name" value="DPP6 N-terminal domain-like"/>
    <property type="match status" value="1"/>
</dbReference>
<dbReference type="GO" id="GO:0004177">
    <property type="term" value="F:aminopeptidase activity"/>
    <property type="evidence" value="ECO:0007669"/>
    <property type="project" value="UniProtKB-KW"/>
</dbReference>
<keyword evidence="3" id="KW-0645">Protease</keyword>
<dbReference type="Gene3D" id="3.40.50.1820">
    <property type="entry name" value="alpha/beta hydrolase"/>
    <property type="match status" value="1"/>
</dbReference>
<keyword evidence="4" id="KW-1185">Reference proteome</keyword>
<feature type="domain" description="Peptidase S9 prolyl oligopeptidase catalytic" evidence="1">
    <location>
        <begin position="488"/>
        <end position="678"/>
    </location>
</feature>
<sequence length="690" mass="79316">MTMVLALALTQGVSAQDNTNIKDAYQRAFGIGSRYSWKMKNGDVNVHLKRGTHQFWYSLYDGKGQVYKLVDADKNTVEVLTDNPEKPRQRPEWRGPQRHWMEVPDEKDGFRMSPDGKSQVYLKDNNLWVKLNGEERALTTNGDSTYYYSAWGSFSADGRYYATVRIKPAPKHYVYYVESSPKDRLEPVLHKQEYAKPGDSLNYRVPVIVEMATGRVIEPSTDLFKSQYQVTAPRWDADNEHVTFEFNERGHKTYRVLELSAKTGLVRTLIEEKNDKYINYNRQRRIDLQDGKRIVWTSERDGRNHIYLYDRQKGQLIRQVTKGEYYVRGIQHVDEKAGIIYFSACGMNKGEDPYLIYYYKIGLNGKGLVCLTPEEGNHSVTYTEDMVYLIDTYSTVTTPPVTVLRSGKDGKILRTLETADITALEAVGWKAPEVFVAKGRDGKTDMWGLIQRPSNFDPNKKYPIIEYIYSGPGDQYVPKSFTPWLYYLQNMAELGFIVVQVDAMTTSYRTREFEEVCYKNLKDGGLPDRIAWIKAAAEKYPYMDIDRVGIYGCSAGGQNALAAVLWHGDFYKAAYAACGCHDNRMDKIWWNEQWMSYPIDSSYVECSNVENAYRLERPLMLVVGELDDNVDPASTMQVVNALEKAGKDFELVVIPGAHHTMGESYGDHKRYDFFVRHLLGVDPPKWSELK</sequence>
<dbReference type="GO" id="GO:0008236">
    <property type="term" value="F:serine-type peptidase activity"/>
    <property type="evidence" value="ECO:0007669"/>
    <property type="project" value="InterPro"/>
</dbReference>
<name>A0A1G7RV91_9BACT</name>
<accession>A0A1G7RV91</accession>
<feature type="domain" description="Dipeptidylpeptidase IV N-terminal" evidence="2">
    <location>
        <begin position="107"/>
        <end position="400"/>
    </location>
</feature>
<evidence type="ECO:0000259" key="1">
    <source>
        <dbReference type="Pfam" id="PF00326"/>
    </source>
</evidence>
<dbReference type="InterPro" id="IPR001375">
    <property type="entry name" value="Peptidase_S9_cat"/>
</dbReference>
<keyword evidence="3" id="KW-0031">Aminopeptidase</keyword>
<dbReference type="SUPFAM" id="SSF53474">
    <property type="entry name" value="alpha/beta-Hydrolases"/>
    <property type="match status" value="1"/>
</dbReference>
<dbReference type="AlphaFoldDB" id="A0A1G7RV91"/>
<dbReference type="InterPro" id="IPR029058">
    <property type="entry name" value="AB_hydrolase_fold"/>
</dbReference>
<protein>
    <submittedName>
        <fullName evidence="3">Dipeptidyl aminopeptidase/acylaminoacyl peptidase</fullName>
    </submittedName>
</protein>
<evidence type="ECO:0000259" key="2">
    <source>
        <dbReference type="Pfam" id="PF00930"/>
    </source>
</evidence>
<proteinExistence type="predicted"/>
<keyword evidence="3" id="KW-0378">Hydrolase</keyword>
<gene>
    <name evidence="3" type="ORF">SAMN04487901_10183</name>
</gene>
<dbReference type="PANTHER" id="PTHR11731">
    <property type="entry name" value="PROTEASE FAMILY S9B,C DIPEPTIDYL-PEPTIDASE IV-RELATED"/>
    <property type="match status" value="1"/>
</dbReference>
<evidence type="ECO:0000313" key="3">
    <source>
        <dbReference type="EMBL" id="SDG13740.1"/>
    </source>
</evidence>
<dbReference type="PANTHER" id="PTHR11731:SF118">
    <property type="entry name" value="BLR1971 PROTEIN"/>
    <property type="match status" value="1"/>
</dbReference>
<dbReference type="Proteomes" id="UP000198779">
    <property type="component" value="Unassembled WGS sequence"/>
</dbReference>
<dbReference type="InterPro" id="IPR050278">
    <property type="entry name" value="Serine_Prot_S9B/DPPIV"/>
</dbReference>
<dbReference type="STRING" id="645274.SAMN04487901_10183"/>
<evidence type="ECO:0000313" key="4">
    <source>
        <dbReference type="Proteomes" id="UP000198779"/>
    </source>
</evidence>
<reference evidence="4" key="1">
    <citation type="submission" date="2016-10" db="EMBL/GenBank/DDBJ databases">
        <authorList>
            <person name="Varghese N."/>
            <person name="Submissions S."/>
        </authorList>
    </citation>
    <scope>NUCLEOTIDE SEQUENCE [LARGE SCALE GENOMIC DNA]</scope>
    <source>
        <strain evidence="4">BP1-148</strain>
    </source>
</reference>
<organism evidence="3 4">
    <name type="scientific">Prevotella communis</name>
    <dbReference type="NCBI Taxonomy" id="2913614"/>
    <lineage>
        <taxon>Bacteria</taxon>
        <taxon>Pseudomonadati</taxon>
        <taxon>Bacteroidota</taxon>
        <taxon>Bacteroidia</taxon>
        <taxon>Bacteroidales</taxon>
        <taxon>Prevotellaceae</taxon>
        <taxon>Prevotella</taxon>
    </lineage>
</organism>
<dbReference type="Pfam" id="PF00326">
    <property type="entry name" value="Peptidase_S9"/>
    <property type="match status" value="1"/>
</dbReference>
<dbReference type="EMBL" id="FNCQ01000001">
    <property type="protein sequence ID" value="SDG13740.1"/>
    <property type="molecule type" value="Genomic_DNA"/>
</dbReference>
<dbReference type="Gene3D" id="2.140.10.30">
    <property type="entry name" value="Dipeptidylpeptidase IV, N-terminal domain"/>
    <property type="match status" value="1"/>
</dbReference>
<dbReference type="InterPro" id="IPR002469">
    <property type="entry name" value="Peptidase_S9B_N"/>
</dbReference>
<dbReference type="Pfam" id="PF00930">
    <property type="entry name" value="DPPIV_N"/>
    <property type="match status" value="1"/>
</dbReference>
<dbReference type="GO" id="GO:0006508">
    <property type="term" value="P:proteolysis"/>
    <property type="evidence" value="ECO:0007669"/>
    <property type="project" value="InterPro"/>
</dbReference>